<protein>
    <submittedName>
        <fullName evidence="5">E3 ubiquitin-protein ligase KEG</fullName>
    </submittedName>
</protein>
<dbReference type="OrthoDB" id="194358at2759"/>
<gene>
    <name evidence="5" type="primary">KEG</name>
    <name evidence="5" type="ORF">AXF42_Ash018367</name>
</gene>
<dbReference type="SMART" id="SM00248">
    <property type="entry name" value="ANK"/>
    <property type="match status" value="8"/>
</dbReference>
<accession>A0A2H9ZRA3</accession>
<keyword evidence="6" id="KW-1185">Reference proteome</keyword>
<dbReference type="Pfam" id="PF00023">
    <property type="entry name" value="Ank"/>
    <property type="match status" value="1"/>
</dbReference>
<evidence type="ECO:0000313" key="6">
    <source>
        <dbReference type="Proteomes" id="UP000236161"/>
    </source>
</evidence>
<feature type="repeat" description="ANK" evidence="3">
    <location>
        <begin position="433"/>
        <end position="465"/>
    </location>
</feature>
<keyword evidence="2 3" id="KW-0040">ANK repeat</keyword>
<evidence type="ECO:0000313" key="5">
    <source>
        <dbReference type="EMBL" id="PKA45816.1"/>
    </source>
</evidence>
<dbReference type="Proteomes" id="UP000236161">
    <property type="component" value="Unassembled WGS sequence"/>
</dbReference>
<reference evidence="5 6" key="1">
    <citation type="journal article" date="2017" name="Nature">
        <title>The Apostasia genome and the evolution of orchids.</title>
        <authorList>
            <person name="Zhang G.Q."/>
            <person name="Liu K.W."/>
            <person name="Li Z."/>
            <person name="Lohaus R."/>
            <person name="Hsiao Y.Y."/>
            <person name="Niu S.C."/>
            <person name="Wang J.Y."/>
            <person name="Lin Y.C."/>
            <person name="Xu Q."/>
            <person name="Chen L.J."/>
            <person name="Yoshida K."/>
            <person name="Fujiwara S."/>
            <person name="Wang Z.W."/>
            <person name="Zhang Y.Q."/>
            <person name="Mitsuda N."/>
            <person name="Wang M."/>
            <person name="Liu G.H."/>
            <person name="Pecoraro L."/>
            <person name="Huang H.X."/>
            <person name="Xiao X.J."/>
            <person name="Lin M."/>
            <person name="Wu X.Y."/>
            <person name="Wu W.L."/>
            <person name="Chen Y.Y."/>
            <person name="Chang S.B."/>
            <person name="Sakamoto S."/>
            <person name="Ohme-Takagi M."/>
            <person name="Yagi M."/>
            <person name="Zeng S.J."/>
            <person name="Shen C.Y."/>
            <person name="Yeh C.M."/>
            <person name="Luo Y.B."/>
            <person name="Tsai W.C."/>
            <person name="Van de Peer Y."/>
            <person name="Liu Z.J."/>
        </authorList>
    </citation>
    <scope>NUCLEOTIDE SEQUENCE [LARGE SCALE GENOMIC DNA]</scope>
    <source>
        <strain evidence="6">cv. Shenzhen</strain>
        <tissue evidence="5">Stem</tissue>
    </source>
</reference>
<dbReference type="PROSITE" id="PS50088">
    <property type="entry name" value="ANK_REPEAT"/>
    <property type="match status" value="7"/>
</dbReference>
<dbReference type="InterPro" id="IPR008962">
    <property type="entry name" value="PapD-like_sf"/>
</dbReference>
<sequence>MDRLLKLEPSNQVAIRIEPDQQCYGSVTLRNVMFTMPVAFRLLPLNRARFTVRPQTGIIGPLANLTVEITYLPPPPPAPLLPDWSPDSDDSFYLDSVVAPGAVKEGATFSSLDAVPSDRFATKKKQVFTDSGLRILFVGSVVLHRLVATGGDMEKVRRVLEASDPAWRAADSADEQGKALLHQAISRGRADLVQLLLEFGADVNTASRAGRSPIEEAAVAGEELIAELLLARGASTERSPWSILGPLHLAALEGHTEVLRLLLIKGAAVESPAPDGRTALHLAAEEGRRECAALLLEAGAQANTRGGAAWNTPLHLAAVAGDAVLVRMMVEKGCAGLKEVRNGAGKTAYELAVEEGKGKRNIFDLLRLGQDLAAAARKGNGREAVMAIQMGAAVDGRDGMGWTALMRAGFKGRVEVIKILLEKGAVMEIRDDEGYTALHCAAEAGQAEAVEMLVKRGADTEARTAKGRTPVEIAAALGFAGIVRILVQGGATPVVAPTAPPTATSAARNVSVLLQVPAKSKKKVGKKASRIAAAGGFVNRSAPLAVASC</sequence>
<proteinExistence type="predicted"/>
<dbReference type="InterPro" id="IPR002110">
    <property type="entry name" value="Ankyrin_rpt"/>
</dbReference>
<evidence type="ECO:0000256" key="2">
    <source>
        <dbReference type="ARBA" id="ARBA00023043"/>
    </source>
</evidence>
<keyword evidence="1" id="KW-0677">Repeat</keyword>
<organism evidence="5 6">
    <name type="scientific">Apostasia shenzhenica</name>
    <dbReference type="NCBI Taxonomy" id="1088818"/>
    <lineage>
        <taxon>Eukaryota</taxon>
        <taxon>Viridiplantae</taxon>
        <taxon>Streptophyta</taxon>
        <taxon>Embryophyta</taxon>
        <taxon>Tracheophyta</taxon>
        <taxon>Spermatophyta</taxon>
        <taxon>Magnoliopsida</taxon>
        <taxon>Liliopsida</taxon>
        <taxon>Asparagales</taxon>
        <taxon>Orchidaceae</taxon>
        <taxon>Apostasioideae</taxon>
        <taxon>Apostasia</taxon>
    </lineage>
</organism>
<feature type="repeat" description="ANK" evidence="3">
    <location>
        <begin position="400"/>
        <end position="432"/>
    </location>
</feature>
<dbReference type="PRINTS" id="PR01415">
    <property type="entry name" value="ANKYRIN"/>
</dbReference>
<dbReference type="STRING" id="1088818.A0A2H9ZRA3"/>
<evidence type="ECO:0000256" key="1">
    <source>
        <dbReference type="ARBA" id="ARBA00022737"/>
    </source>
</evidence>
<dbReference type="EMBL" id="KZ454794">
    <property type="protein sequence ID" value="PKA45816.1"/>
    <property type="molecule type" value="Genomic_DNA"/>
</dbReference>
<dbReference type="SUPFAM" id="SSF48403">
    <property type="entry name" value="Ankyrin repeat"/>
    <property type="match status" value="1"/>
</dbReference>
<dbReference type="PANTHER" id="PTHR24198">
    <property type="entry name" value="ANKYRIN REPEAT AND PROTEIN KINASE DOMAIN-CONTAINING PROTEIN"/>
    <property type="match status" value="1"/>
</dbReference>
<feature type="repeat" description="ANK" evidence="3">
    <location>
        <begin position="466"/>
        <end position="491"/>
    </location>
</feature>
<dbReference type="InterPro" id="IPR036770">
    <property type="entry name" value="Ankyrin_rpt-contain_sf"/>
</dbReference>
<feature type="domain" description="MSP" evidence="4">
    <location>
        <begin position="4"/>
        <end position="138"/>
    </location>
</feature>
<dbReference type="PROSITE" id="PS50202">
    <property type="entry name" value="MSP"/>
    <property type="match status" value="1"/>
</dbReference>
<dbReference type="SUPFAM" id="SSF49354">
    <property type="entry name" value="PapD-like"/>
    <property type="match status" value="1"/>
</dbReference>
<feature type="repeat" description="ANK" evidence="3">
    <location>
        <begin position="176"/>
        <end position="208"/>
    </location>
</feature>
<name>A0A2H9ZRA3_9ASPA</name>
<dbReference type="Pfam" id="PF12796">
    <property type="entry name" value="Ank_2"/>
    <property type="match status" value="3"/>
</dbReference>
<dbReference type="Gene3D" id="1.25.40.20">
    <property type="entry name" value="Ankyrin repeat-containing domain"/>
    <property type="match status" value="3"/>
</dbReference>
<dbReference type="PANTHER" id="PTHR24198:SF165">
    <property type="entry name" value="ANKYRIN REPEAT-CONTAINING PROTEIN-RELATED"/>
    <property type="match status" value="1"/>
</dbReference>
<feature type="repeat" description="ANK" evidence="3">
    <location>
        <begin position="309"/>
        <end position="333"/>
    </location>
</feature>
<dbReference type="InterPro" id="IPR000535">
    <property type="entry name" value="MSP_dom"/>
</dbReference>
<evidence type="ECO:0000256" key="3">
    <source>
        <dbReference type="PROSITE-ProRule" id="PRU00023"/>
    </source>
</evidence>
<evidence type="ECO:0000259" key="4">
    <source>
        <dbReference type="PROSITE" id="PS50202"/>
    </source>
</evidence>
<feature type="repeat" description="ANK" evidence="3">
    <location>
        <begin position="275"/>
        <end position="307"/>
    </location>
</feature>
<dbReference type="PROSITE" id="PS50297">
    <property type="entry name" value="ANK_REP_REGION"/>
    <property type="match status" value="7"/>
</dbReference>
<feature type="repeat" description="ANK" evidence="3">
    <location>
        <begin position="246"/>
        <end position="274"/>
    </location>
</feature>
<dbReference type="AlphaFoldDB" id="A0A2H9ZRA3"/>
<dbReference type="Gene3D" id="2.60.40.10">
    <property type="entry name" value="Immunoglobulins"/>
    <property type="match status" value="1"/>
</dbReference>
<dbReference type="InterPro" id="IPR013783">
    <property type="entry name" value="Ig-like_fold"/>
</dbReference>